<dbReference type="EMBL" id="GL630006">
    <property type="protein sequence ID" value="EFW98886.1"/>
    <property type="molecule type" value="Genomic_DNA"/>
</dbReference>
<evidence type="ECO:0000313" key="1">
    <source>
        <dbReference type="EMBL" id="EFW98886.1"/>
    </source>
</evidence>
<keyword evidence="2" id="KW-1185">Reference proteome</keyword>
<dbReference type="HOGENOM" id="CLU_2688063_0_0_1"/>
<name>F0XTK7_GROCL</name>
<accession>F0XTK7</accession>
<gene>
    <name evidence="1" type="ORF">CMQ_4738</name>
</gene>
<dbReference type="InParanoid" id="F0XTK7"/>
<dbReference type="AlphaFoldDB" id="F0XTK7"/>
<dbReference type="Proteomes" id="UP000007796">
    <property type="component" value="Unassembled WGS sequence"/>
</dbReference>
<reference evidence="1 2" key="1">
    <citation type="journal article" date="2011" name="Proc. Natl. Acad. Sci. U.S.A.">
        <title>Genome and transcriptome analyses of the mountain pine beetle-fungal symbiont Grosmannia clavigera, a lodgepole pine pathogen.</title>
        <authorList>
            <person name="DiGuistini S."/>
            <person name="Wang Y."/>
            <person name="Liao N.Y."/>
            <person name="Taylor G."/>
            <person name="Tanguay P."/>
            <person name="Feau N."/>
            <person name="Henrissat B."/>
            <person name="Chan S.K."/>
            <person name="Hesse-Orce U."/>
            <person name="Alamouti S.M."/>
            <person name="Tsui C.K.M."/>
            <person name="Docking R.T."/>
            <person name="Levasseur A."/>
            <person name="Haridas S."/>
            <person name="Robertson G."/>
            <person name="Birol I."/>
            <person name="Holt R.A."/>
            <person name="Marra M.A."/>
            <person name="Hamelin R.C."/>
            <person name="Hirst M."/>
            <person name="Jones S.J.M."/>
            <person name="Bohlmann J."/>
            <person name="Breuil C."/>
        </authorList>
    </citation>
    <scope>NUCLEOTIDE SEQUENCE [LARGE SCALE GENOMIC DNA]</scope>
    <source>
        <strain evidence="2">kw1407 / UAMH 11150</strain>
    </source>
</reference>
<protein>
    <submittedName>
        <fullName evidence="1">Uncharacterized protein</fullName>
    </submittedName>
</protein>
<dbReference type="RefSeq" id="XP_014168369.1">
    <property type="nucleotide sequence ID" value="XM_014312894.1"/>
</dbReference>
<organism evidence="2">
    <name type="scientific">Grosmannia clavigera (strain kw1407 / UAMH 11150)</name>
    <name type="common">Blue stain fungus</name>
    <name type="synonym">Graphiocladiella clavigera</name>
    <dbReference type="NCBI Taxonomy" id="655863"/>
    <lineage>
        <taxon>Eukaryota</taxon>
        <taxon>Fungi</taxon>
        <taxon>Dikarya</taxon>
        <taxon>Ascomycota</taxon>
        <taxon>Pezizomycotina</taxon>
        <taxon>Sordariomycetes</taxon>
        <taxon>Sordariomycetidae</taxon>
        <taxon>Ophiostomatales</taxon>
        <taxon>Ophiostomataceae</taxon>
        <taxon>Leptographium</taxon>
    </lineage>
</organism>
<dbReference type="GeneID" id="25977982"/>
<evidence type="ECO:0000313" key="2">
    <source>
        <dbReference type="Proteomes" id="UP000007796"/>
    </source>
</evidence>
<sequence>MNPVACEVIARQIAVWPTIFEALEKTLEEDAAGAINTDNRSWDERLQLVRWASMRVGHDGRGGGCRVASADGKY</sequence>
<proteinExistence type="predicted"/>